<proteinExistence type="predicted"/>
<feature type="signal peptide" evidence="2">
    <location>
        <begin position="1"/>
        <end position="19"/>
    </location>
</feature>
<name>A0ABS2D155_9FLAO</name>
<evidence type="ECO:0000313" key="4">
    <source>
        <dbReference type="EMBL" id="MBM6500945.1"/>
    </source>
</evidence>
<protein>
    <submittedName>
        <fullName evidence="4">DUF2807 domain-containing protein</fullName>
    </submittedName>
</protein>
<organism evidence="4 5">
    <name type="scientific">Flavobacterium macrobrachii</name>
    <dbReference type="NCBI Taxonomy" id="591204"/>
    <lineage>
        <taxon>Bacteria</taxon>
        <taxon>Pseudomonadati</taxon>
        <taxon>Bacteroidota</taxon>
        <taxon>Flavobacteriia</taxon>
        <taxon>Flavobacteriales</taxon>
        <taxon>Flavobacteriaceae</taxon>
        <taxon>Flavobacterium</taxon>
    </lineage>
</organism>
<reference evidence="4 5" key="1">
    <citation type="submission" date="2021-02" db="EMBL/GenBank/DDBJ databases">
        <authorList>
            <person name="Jung H.S."/>
            <person name="Chun B.H."/>
            <person name="Jeon C.O."/>
        </authorList>
    </citation>
    <scope>NUCLEOTIDE SEQUENCE [LARGE SCALE GENOMIC DNA]</scope>
    <source>
        <strain evidence="4 5">LMG 25203</strain>
    </source>
</reference>
<dbReference type="Proteomes" id="UP000759529">
    <property type="component" value="Unassembled WGS sequence"/>
</dbReference>
<gene>
    <name evidence="4" type="ORF">H9X54_016765</name>
</gene>
<dbReference type="RefSeq" id="WP_187655988.1">
    <property type="nucleotide sequence ID" value="NZ_JACSOD020000509.1"/>
</dbReference>
<keyword evidence="2" id="KW-0732">Signal</keyword>
<evidence type="ECO:0000313" key="5">
    <source>
        <dbReference type="Proteomes" id="UP000759529"/>
    </source>
</evidence>
<accession>A0ABS2D155</accession>
<evidence type="ECO:0000256" key="2">
    <source>
        <dbReference type="SAM" id="SignalP"/>
    </source>
</evidence>
<dbReference type="Pfam" id="PF10988">
    <property type="entry name" value="DUF2807"/>
    <property type="match status" value="1"/>
</dbReference>
<sequence length="261" mass="27656">MTKLILTITSLLVGLVATAQVSENRNVSDFSKLKASQGIEVFYTVSNSNSIKVETDDNERMQMIKTEVEGQTLKIFVDTENSKKPKSKKWNNRTINGVSFNVIKVYVTGKSLSEIKASSSASIKIQNLNTTERLEVAASSSGSVSGNFECVDFKADVSSSGDVKGNINTKTIYVEVSSSGDVSLDGKATSLEVKASSSGDCNLRGLSVENATVKASSSADVTLTVTKSLEAAASSSADVNYYGNPSQVNADKSSSGSVNRR</sequence>
<dbReference type="Gene3D" id="2.160.20.120">
    <property type="match status" value="1"/>
</dbReference>
<dbReference type="InterPro" id="IPR021255">
    <property type="entry name" value="DUF2807"/>
</dbReference>
<feature type="domain" description="Putative auto-transporter adhesin head GIN" evidence="3">
    <location>
        <begin position="29"/>
        <end position="245"/>
    </location>
</feature>
<evidence type="ECO:0000256" key="1">
    <source>
        <dbReference type="SAM" id="MobiDB-lite"/>
    </source>
</evidence>
<comment type="caution">
    <text evidence="4">The sequence shown here is derived from an EMBL/GenBank/DDBJ whole genome shotgun (WGS) entry which is preliminary data.</text>
</comment>
<evidence type="ECO:0000259" key="3">
    <source>
        <dbReference type="Pfam" id="PF10988"/>
    </source>
</evidence>
<keyword evidence="5" id="KW-1185">Reference proteome</keyword>
<feature type="chain" id="PRO_5045369121" evidence="2">
    <location>
        <begin position="20"/>
        <end position="261"/>
    </location>
</feature>
<dbReference type="EMBL" id="JACSOD020000509">
    <property type="protein sequence ID" value="MBM6500945.1"/>
    <property type="molecule type" value="Genomic_DNA"/>
</dbReference>
<feature type="region of interest" description="Disordered" evidence="1">
    <location>
        <begin position="242"/>
        <end position="261"/>
    </location>
</feature>